<name>A0A395W781_9FIRM</name>
<dbReference type="PANTHER" id="PTHR33799">
    <property type="entry name" value="PTS PERMEASE-RELATED-RELATED"/>
    <property type="match status" value="1"/>
</dbReference>
<accession>A0A395W781</accession>
<comment type="caution">
    <text evidence="3">The sequence shown here is derived from an EMBL/GenBank/DDBJ whole genome shotgun (WGS) entry which is preliminary data.</text>
</comment>
<dbReference type="GO" id="GO:0016740">
    <property type="term" value="F:transferase activity"/>
    <property type="evidence" value="ECO:0007669"/>
    <property type="project" value="UniProtKB-KW"/>
</dbReference>
<reference evidence="3 4" key="1">
    <citation type="submission" date="2018-08" db="EMBL/GenBank/DDBJ databases">
        <title>A genome reference for cultivated species of the human gut microbiota.</title>
        <authorList>
            <person name="Zou Y."/>
            <person name="Xue W."/>
            <person name="Luo G."/>
        </authorList>
    </citation>
    <scope>NUCLEOTIDE SEQUENCE [LARGE SCALE GENOMIC DNA]</scope>
    <source>
        <strain evidence="3 4">AF15-20</strain>
    </source>
</reference>
<evidence type="ECO:0000259" key="2">
    <source>
        <dbReference type="PROSITE" id="PS51096"/>
    </source>
</evidence>
<evidence type="ECO:0000313" key="3">
    <source>
        <dbReference type="EMBL" id="RGU89944.1"/>
    </source>
</evidence>
<dbReference type="GeneID" id="66580527"/>
<proteinExistence type="predicted"/>
<dbReference type="RefSeq" id="WP_118325653.1">
    <property type="nucleotide sequence ID" value="NZ_CATXSW010000037.1"/>
</dbReference>
<dbReference type="GO" id="GO:0016020">
    <property type="term" value="C:membrane"/>
    <property type="evidence" value="ECO:0007669"/>
    <property type="project" value="InterPro"/>
</dbReference>
<dbReference type="Proteomes" id="UP000265489">
    <property type="component" value="Unassembled WGS sequence"/>
</dbReference>
<dbReference type="PANTHER" id="PTHR33799:SF1">
    <property type="entry name" value="PTS SYSTEM MANNOSE-SPECIFIC EIIAB COMPONENT-RELATED"/>
    <property type="match status" value="1"/>
</dbReference>
<organism evidence="3 4">
    <name type="scientific">Holdemanella biformis</name>
    <dbReference type="NCBI Taxonomy" id="1735"/>
    <lineage>
        <taxon>Bacteria</taxon>
        <taxon>Bacillati</taxon>
        <taxon>Bacillota</taxon>
        <taxon>Erysipelotrichia</taxon>
        <taxon>Erysipelotrichales</taxon>
        <taxon>Erysipelotrichaceae</taxon>
        <taxon>Holdemanella</taxon>
    </lineage>
</organism>
<dbReference type="Pfam" id="PF03610">
    <property type="entry name" value="EIIA-man"/>
    <property type="match status" value="1"/>
</dbReference>
<dbReference type="Gene3D" id="3.40.50.510">
    <property type="entry name" value="Phosphotransferase system, mannose-type IIA component"/>
    <property type="match status" value="1"/>
</dbReference>
<keyword evidence="1" id="KW-0808">Transferase</keyword>
<dbReference type="InterPro" id="IPR036662">
    <property type="entry name" value="PTS_EIIA_man-typ_sf"/>
</dbReference>
<dbReference type="InterPro" id="IPR051471">
    <property type="entry name" value="Bacterial_PTS_sugar_comp"/>
</dbReference>
<dbReference type="SUPFAM" id="SSF53062">
    <property type="entry name" value="PTS system fructose IIA component-like"/>
    <property type="match status" value="1"/>
</dbReference>
<dbReference type="PROSITE" id="PS51096">
    <property type="entry name" value="PTS_EIIA_TYPE_4"/>
    <property type="match status" value="1"/>
</dbReference>
<dbReference type="InterPro" id="IPR004701">
    <property type="entry name" value="PTS_EIIA_man-typ"/>
</dbReference>
<dbReference type="AlphaFoldDB" id="A0A395W781"/>
<gene>
    <name evidence="3" type="ORF">DWW32_09950</name>
</gene>
<feature type="domain" description="PTS EIIA type-4" evidence="2">
    <location>
        <begin position="1"/>
        <end position="122"/>
    </location>
</feature>
<dbReference type="GO" id="GO:0009401">
    <property type="term" value="P:phosphoenolpyruvate-dependent sugar phosphotransferase system"/>
    <property type="evidence" value="ECO:0007669"/>
    <property type="project" value="InterPro"/>
</dbReference>
<protein>
    <submittedName>
        <fullName evidence="3">PTS system fructose subfamily transporter subunit IIA</fullName>
    </submittedName>
</protein>
<sequence length="137" mass="15144">MRRFILASHAYMSKGIKTSLELILGKQDNLSVYCAYAEGEPFFKPLVIQEVEDHPEDEFVIMTDLLGGSVNNELLELTTKGNVHLVTGTNLILAMSILLTCRECDDVAAAIRTCVEDAKTGIVYCNDSEIDSDLDEL</sequence>
<dbReference type="EMBL" id="QRYQ01000021">
    <property type="protein sequence ID" value="RGU89944.1"/>
    <property type="molecule type" value="Genomic_DNA"/>
</dbReference>
<evidence type="ECO:0000313" key="4">
    <source>
        <dbReference type="Proteomes" id="UP000265489"/>
    </source>
</evidence>
<evidence type="ECO:0000256" key="1">
    <source>
        <dbReference type="ARBA" id="ARBA00022679"/>
    </source>
</evidence>